<evidence type="ECO:0000313" key="3">
    <source>
        <dbReference type="Proteomes" id="UP001446205"/>
    </source>
</evidence>
<proteinExistence type="predicted"/>
<keyword evidence="1" id="KW-0812">Transmembrane</keyword>
<evidence type="ECO:0000256" key="1">
    <source>
        <dbReference type="SAM" id="Phobius"/>
    </source>
</evidence>
<organism evidence="2 3">
    <name type="scientific">Thermithiobacillus plumbiphilus</name>
    <dbReference type="NCBI Taxonomy" id="1729899"/>
    <lineage>
        <taxon>Bacteria</taxon>
        <taxon>Pseudomonadati</taxon>
        <taxon>Pseudomonadota</taxon>
        <taxon>Acidithiobacillia</taxon>
        <taxon>Acidithiobacillales</taxon>
        <taxon>Thermithiobacillaceae</taxon>
        <taxon>Thermithiobacillus</taxon>
    </lineage>
</organism>
<feature type="transmembrane region" description="Helical" evidence="1">
    <location>
        <begin position="152"/>
        <end position="169"/>
    </location>
</feature>
<dbReference type="EMBL" id="JBBPCO010000009">
    <property type="protein sequence ID" value="MEK8090065.1"/>
    <property type="molecule type" value="Genomic_DNA"/>
</dbReference>
<accession>A0ABU9D961</accession>
<keyword evidence="3" id="KW-1185">Reference proteome</keyword>
<gene>
    <name evidence="2" type="ORF">WOB96_09830</name>
</gene>
<evidence type="ECO:0000313" key="2">
    <source>
        <dbReference type="EMBL" id="MEK8090065.1"/>
    </source>
</evidence>
<sequence>MKNIEYLFEKFLWNSRLIVLTAVLASLAASLALFYMTSVDVFYLIQHVTHYGDASLTTDARETLRAETVAHVVAAVDGYLLATVMLIFALGLYELFISKIDAAAGDHASSRVLFIRNLDDLKDRLAKVVLMILVVTFFERSVRMDFTGPLDLLYFAIGIMLVSLALYFAHKGSGTHLPESRTESH</sequence>
<dbReference type="RefSeq" id="WP_341371122.1">
    <property type="nucleotide sequence ID" value="NZ_JBBPCO010000009.1"/>
</dbReference>
<comment type="caution">
    <text evidence="2">The sequence shown here is derived from an EMBL/GenBank/DDBJ whole genome shotgun (WGS) entry which is preliminary data.</text>
</comment>
<keyword evidence="1" id="KW-1133">Transmembrane helix</keyword>
<protein>
    <submittedName>
        <fullName evidence="2">YqhA family protein</fullName>
    </submittedName>
</protein>
<feature type="transmembrane region" description="Helical" evidence="1">
    <location>
        <begin position="12"/>
        <end position="36"/>
    </location>
</feature>
<keyword evidence="1" id="KW-0472">Membrane</keyword>
<dbReference type="PIRSF" id="PIRSF026509">
    <property type="entry name" value="UCP026509"/>
    <property type="match status" value="1"/>
</dbReference>
<dbReference type="PANTHER" id="PTHR31721">
    <property type="entry name" value="OS06G0710300 PROTEIN"/>
    <property type="match status" value="1"/>
</dbReference>
<dbReference type="Pfam" id="PF03350">
    <property type="entry name" value="UPF0114"/>
    <property type="match status" value="1"/>
</dbReference>
<dbReference type="Proteomes" id="UP001446205">
    <property type="component" value="Unassembled WGS sequence"/>
</dbReference>
<reference evidence="2 3" key="1">
    <citation type="submission" date="2024-04" db="EMBL/GenBank/DDBJ databases">
        <authorList>
            <person name="Abashina T."/>
            <person name="Shaikin A."/>
        </authorList>
    </citation>
    <scope>NUCLEOTIDE SEQUENCE [LARGE SCALE GENOMIC DNA]</scope>
    <source>
        <strain evidence="2 3">AAFK</strain>
    </source>
</reference>
<feature type="transmembrane region" description="Helical" evidence="1">
    <location>
        <begin position="124"/>
        <end position="140"/>
    </location>
</feature>
<dbReference type="PANTHER" id="PTHR31721:SF4">
    <property type="entry name" value="OS06G0710300 PROTEIN"/>
    <property type="match status" value="1"/>
</dbReference>
<dbReference type="InterPro" id="IPR005134">
    <property type="entry name" value="UPF0114"/>
</dbReference>
<feature type="transmembrane region" description="Helical" evidence="1">
    <location>
        <begin position="69"/>
        <end position="93"/>
    </location>
</feature>
<name>A0ABU9D961_9PROT</name>